<organism evidence="4 5">
    <name type="scientific">Nocardiopsis ansamitocini</name>
    <dbReference type="NCBI Taxonomy" id="1670832"/>
    <lineage>
        <taxon>Bacteria</taxon>
        <taxon>Bacillati</taxon>
        <taxon>Actinomycetota</taxon>
        <taxon>Actinomycetes</taxon>
        <taxon>Streptosporangiales</taxon>
        <taxon>Nocardiopsidaceae</taxon>
        <taxon>Nocardiopsis</taxon>
    </lineage>
</organism>
<dbReference type="GO" id="GO:0003677">
    <property type="term" value="F:DNA binding"/>
    <property type="evidence" value="ECO:0007669"/>
    <property type="project" value="InterPro"/>
</dbReference>
<dbReference type="PANTHER" id="PTHR16305">
    <property type="entry name" value="TESTICULAR SOLUBLE ADENYLYL CYCLASE"/>
    <property type="match status" value="1"/>
</dbReference>
<dbReference type="GO" id="GO:0005524">
    <property type="term" value="F:ATP binding"/>
    <property type="evidence" value="ECO:0007669"/>
    <property type="project" value="UniProtKB-KW"/>
</dbReference>
<proteinExistence type="predicted"/>
<keyword evidence="2" id="KW-0067">ATP-binding</keyword>
<dbReference type="PROSITE" id="PS00622">
    <property type="entry name" value="HTH_LUXR_1"/>
    <property type="match status" value="1"/>
</dbReference>
<feature type="domain" description="HTH luxR-type" evidence="3">
    <location>
        <begin position="894"/>
        <end position="959"/>
    </location>
</feature>
<protein>
    <submittedName>
        <fullName evidence="4">Helix-turn-helix transcriptional regulator</fullName>
    </submittedName>
</protein>
<keyword evidence="1" id="KW-0547">Nucleotide-binding</keyword>
<dbReference type="InterPro" id="IPR000792">
    <property type="entry name" value="Tscrpt_reg_LuxR_C"/>
</dbReference>
<dbReference type="InterPro" id="IPR011990">
    <property type="entry name" value="TPR-like_helical_dom_sf"/>
</dbReference>
<dbReference type="GO" id="GO:0005737">
    <property type="term" value="C:cytoplasm"/>
    <property type="evidence" value="ECO:0007669"/>
    <property type="project" value="TreeGrafter"/>
</dbReference>
<dbReference type="InterPro" id="IPR016032">
    <property type="entry name" value="Sig_transdc_resp-reg_C-effctor"/>
</dbReference>
<dbReference type="RefSeq" id="WP_285756984.1">
    <property type="nucleotide sequence ID" value="NZ_BSQG01000001.1"/>
</dbReference>
<dbReference type="Proteomes" id="UP001165092">
    <property type="component" value="Unassembled WGS sequence"/>
</dbReference>
<dbReference type="EMBL" id="BSQG01000001">
    <property type="protein sequence ID" value="GLU46129.1"/>
    <property type="molecule type" value="Genomic_DNA"/>
</dbReference>
<dbReference type="PANTHER" id="PTHR16305:SF35">
    <property type="entry name" value="TRANSCRIPTIONAL ACTIVATOR DOMAIN"/>
    <property type="match status" value="1"/>
</dbReference>
<dbReference type="CDD" id="cd06170">
    <property type="entry name" value="LuxR_C_like"/>
    <property type="match status" value="1"/>
</dbReference>
<evidence type="ECO:0000256" key="1">
    <source>
        <dbReference type="ARBA" id="ARBA00022741"/>
    </source>
</evidence>
<dbReference type="SMART" id="SM00421">
    <property type="entry name" value="HTH_LUXR"/>
    <property type="match status" value="1"/>
</dbReference>
<sequence length="961" mass="105097">MDQRDRSPLFVGRRAEIRLLLEDADRARREAATAVLVAGDAGVGKSRLLREYAAQAPMGRVVTGGCLELGVDGLPFAPFVTALRRLVREAPAPSDHSRELPRLLPELGLRPTDSDEGRGQLFEEVLALLESRAGSDGLTLVVEDLHWADRSTRDLLVFLLRNLYRAPVQLLISYRTDDLHRLHPLRRLLPELERLPAVTRVELSPLSRAEVARQAAGIRGADLAPRVLDLLYARSGGNPLFVESLLELPDVGDPRVPDGPRELFLGVLRGLDETARFVVKLAALGGDRVDHRLLATVADMPEEVLEAALRAAIDTNVLRTDGEGYAFRHTLLGEAVHEDLLPGERVRLHRRYVMALSELIDDPDAVSALPVTRLVTRLAHHAYAAHDLPRALGAAWRAAEEAGGALAHPERLHMLERVLELWELVPDAAARVGHDHVETLHRAARTAIVADEAERAVRYATAALDELAASVPAGPTAGTDAVRVAHLLHVRGEAYKDTAHEQSLADLRDALRVLPAGHDDRAKLMSSLAAELMLRGAGEEAWNVAQETLRLAREVGDRASEASALITMGSVRGDLGDDPEQGMVLLNQGREIALAIGSSRLKDRALNNIGVLYTTQGRFTEGLRLLGGKERHGDRDGLRPFQEWSLALINLHMGRLDAAARYAEETLPRLTARALRFRGLVLGAEIAIWQDDLDLARECLAEIDAGATEPLRFREFVRWQLVVLRLDLIHGDLGPCRRRLERLLRDRQERDLPVYLFGWLARIGAELWHRAAGAPAEHGISPGDREQLRLGVRALVEDLMLTDDTEAAYAAEVEALLCADHHAQLEQWDTAAWSWHSAGRPLETAAALAEGARVAAAVGDRAEAARRLAEVRRIAAKTGSARLRRLATEAAGGTPAAISGLTPREAQVLAGLTKGRTNREIARTLSISPKTVSVHVSNLFAKLEVTNRNAAAVRARELGMG</sequence>
<reference evidence="4" key="1">
    <citation type="submission" date="2023-02" db="EMBL/GenBank/DDBJ databases">
        <title>Nocardiopsis ansamitocini NBRC 112285.</title>
        <authorList>
            <person name="Ichikawa N."/>
            <person name="Sato H."/>
            <person name="Tonouchi N."/>
        </authorList>
    </citation>
    <scope>NUCLEOTIDE SEQUENCE</scope>
    <source>
        <strain evidence="4">NBRC 112285</strain>
    </source>
</reference>
<dbReference type="Gene3D" id="1.10.10.10">
    <property type="entry name" value="Winged helix-like DNA-binding domain superfamily/Winged helix DNA-binding domain"/>
    <property type="match status" value="1"/>
</dbReference>
<dbReference type="GO" id="GO:0006355">
    <property type="term" value="P:regulation of DNA-templated transcription"/>
    <property type="evidence" value="ECO:0007669"/>
    <property type="project" value="InterPro"/>
</dbReference>
<dbReference type="GO" id="GO:0004016">
    <property type="term" value="F:adenylate cyclase activity"/>
    <property type="evidence" value="ECO:0007669"/>
    <property type="project" value="TreeGrafter"/>
</dbReference>
<keyword evidence="5" id="KW-1185">Reference proteome</keyword>
<dbReference type="InterPro" id="IPR036388">
    <property type="entry name" value="WH-like_DNA-bd_sf"/>
</dbReference>
<comment type="caution">
    <text evidence="4">The sequence shown here is derived from an EMBL/GenBank/DDBJ whole genome shotgun (WGS) entry which is preliminary data.</text>
</comment>
<gene>
    <name evidence="4" type="ORF">Nans01_04800</name>
</gene>
<evidence type="ECO:0000313" key="4">
    <source>
        <dbReference type="EMBL" id="GLU46129.1"/>
    </source>
</evidence>
<name>A0A9W6UH19_9ACTN</name>
<dbReference type="Gene3D" id="1.25.40.10">
    <property type="entry name" value="Tetratricopeptide repeat domain"/>
    <property type="match status" value="1"/>
</dbReference>
<evidence type="ECO:0000256" key="2">
    <source>
        <dbReference type="ARBA" id="ARBA00022840"/>
    </source>
</evidence>
<accession>A0A9W6UH19</accession>
<dbReference type="Pfam" id="PF13191">
    <property type="entry name" value="AAA_16"/>
    <property type="match status" value="1"/>
</dbReference>
<dbReference type="SUPFAM" id="SSF46894">
    <property type="entry name" value="C-terminal effector domain of the bipartite response regulators"/>
    <property type="match status" value="1"/>
</dbReference>
<dbReference type="PRINTS" id="PR00038">
    <property type="entry name" value="HTHLUXR"/>
</dbReference>
<dbReference type="SUPFAM" id="SSF52540">
    <property type="entry name" value="P-loop containing nucleoside triphosphate hydrolases"/>
    <property type="match status" value="1"/>
</dbReference>
<dbReference type="Pfam" id="PF00196">
    <property type="entry name" value="GerE"/>
    <property type="match status" value="1"/>
</dbReference>
<evidence type="ECO:0000259" key="3">
    <source>
        <dbReference type="PROSITE" id="PS50043"/>
    </source>
</evidence>
<dbReference type="AlphaFoldDB" id="A0A9W6UH19"/>
<dbReference type="SUPFAM" id="SSF48452">
    <property type="entry name" value="TPR-like"/>
    <property type="match status" value="1"/>
</dbReference>
<dbReference type="InterPro" id="IPR027417">
    <property type="entry name" value="P-loop_NTPase"/>
</dbReference>
<dbReference type="PROSITE" id="PS50043">
    <property type="entry name" value="HTH_LUXR_2"/>
    <property type="match status" value="1"/>
</dbReference>
<dbReference type="InterPro" id="IPR041664">
    <property type="entry name" value="AAA_16"/>
</dbReference>
<evidence type="ECO:0000313" key="5">
    <source>
        <dbReference type="Proteomes" id="UP001165092"/>
    </source>
</evidence>